<feature type="region of interest" description="Disordered" evidence="1">
    <location>
        <begin position="169"/>
        <end position="196"/>
    </location>
</feature>
<feature type="region of interest" description="Disordered" evidence="1">
    <location>
        <begin position="1"/>
        <end position="29"/>
    </location>
</feature>
<feature type="compositionally biased region" description="Basic residues" evidence="1">
    <location>
        <begin position="186"/>
        <end position="196"/>
    </location>
</feature>
<proteinExistence type="predicted"/>
<comment type="caution">
    <text evidence="2">The sequence shown here is derived from an EMBL/GenBank/DDBJ whole genome shotgun (WGS) entry which is preliminary data.</text>
</comment>
<dbReference type="AlphaFoldDB" id="A0AAE0PMP7"/>
<gene>
    <name evidence="2" type="ORF">B0T20DRAFT_465601</name>
</gene>
<accession>A0AAE0PMP7</accession>
<reference evidence="2" key="1">
    <citation type="journal article" date="2023" name="Mol. Phylogenet. Evol.">
        <title>Genome-scale phylogeny and comparative genomics of the fungal order Sordariales.</title>
        <authorList>
            <person name="Hensen N."/>
            <person name="Bonometti L."/>
            <person name="Westerberg I."/>
            <person name="Brannstrom I.O."/>
            <person name="Guillou S."/>
            <person name="Cros-Aarteil S."/>
            <person name="Calhoun S."/>
            <person name="Haridas S."/>
            <person name="Kuo A."/>
            <person name="Mondo S."/>
            <person name="Pangilinan J."/>
            <person name="Riley R."/>
            <person name="LaButti K."/>
            <person name="Andreopoulos B."/>
            <person name="Lipzen A."/>
            <person name="Chen C."/>
            <person name="Yan M."/>
            <person name="Daum C."/>
            <person name="Ng V."/>
            <person name="Clum A."/>
            <person name="Steindorff A."/>
            <person name="Ohm R.A."/>
            <person name="Martin F."/>
            <person name="Silar P."/>
            <person name="Natvig D.O."/>
            <person name="Lalanne C."/>
            <person name="Gautier V."/>
            <person name="Ament-Velasquez S.L."/>
            <person name="Kruys A."/>
            <person name="Hutchinson M.I."/>
            <person name="Powell A.J."/>
            <person name="Barry K."/>
            <person name="Miller A.N."/>
            <person name="Grigoriev I.V."/>
            <person name="Debuchy R."/>
            <person name="Gladieux P."/>
            <person name="Hiltunen Thoren M."/>
            <person name="Johannesson H."/>
        </authorList>
    </citation>
    <scope>NUCLEOTIDE SEQUENCE</scope>
    <source>
        <strain evidence="2">FGSC 1904</strain>
    </source>
</reference>
<feature type="compositionally biased region" description="Low complexity" evidence="1">
    <location>
        <begin position="230"/>
        <end position="249"/>
    </location>
</feature>
<keyword evidence="3" id="KW-1185">Reference proteome</keyword>
<organism evidence="2 3">
    <name type="scientific">Sordaria brevicollis</name>
    <dbReference type="NCBI Taxonomy" id="83679"/>
    <lineage>
        <taxon>Eukaryota</taxon>
        <taxon>Fungi</taxon>
        <taxon>Dikarya</taxon>
        <taxon>Ascomycota</taxon>
        <taxon>Pezizomycotina</taxon>
        <taxon>Sordariomycetes</taxon>
        <taxon>Sordariomycetidae</taxon>
        <taxon>Sordariales</taxon>
        <taxon>Sordariaceae</taxon>
        <taxon>Sordaria</taxon>
    </lineage>
</organism>
<dbReference type="EMBL" id="JAUTDP010000001">
    <property type="protein sequence ID" value="KAK3402709.1"/>
    <property type="molecule type" value="Genomic_DNA"/>
</dbReference>
<dbReference type="PROSITE" id="PS00018">
    <property type="entry name" value="EF_HAND_1"/>
    <property type="match status" value="1"/>
</dbReference>
<name>A0AAE0PMP7_SORBR</name>
<evidence type="ECO:0000256" key="1">
    <source>
        <dbReference type="SAM" id="MobiDB-lite"/>
    </source>
</evidence>
<evidence type="ECO:0000313" key="2">
    <source>
        <dbReference type="EMBL" id="KAK3402709.1"/>
    </source>
</evidence>
<evidence type="ECO:0000313" key="3">
    <source>
        <dbReference type="Proteomes" id="UP001281003"/>
    </source>
</evidence>
<feature type="region of interest" description="Disordered" evidence="1">
    <location>
        <begin position="220"/>
        <end position="249"/>
    </location>
</feature>
<sequence>MAEVVFDELSGSMGPSKKDGRDAARSSGPLSVWQVLAGECDDDDNDEDGIINPEDVYEGFDLIDIRQRLENLMHDAAGDALPAGYDEEQLRLDIDYNERDEEDLGPEICAFEEDFVDDWVAEQADQEEAGADIPIGTTSRGLISDTGGYTQEKIPQTAADQFAPVIQDYFDGDNLNDPSPPVPPKGKNRKEKRSFRKYTTEPDIDWKPGHFLVRRVVDMVPNDHPDGYQADNSSPADSSPADSSPADSSPAFRIYPLAFTHPIRASLELKEFGRDLFE</sequence>
<protein>
    <submittedName>
        <fullName evidence="2">Uncharacterized protein</fullName>
    </submittedName>
</protein>
<dbReference type="InterPro" id="IPR018247">
    <property type="entry name" value="EF_Hand_1_Ca_BS"/>
</dbReference>
<dbReference type="Proteomes" id="UP001281003">
    <property type="component" value="Unassembled WGS sequence"/>
</dbReference>
<reference evidence="2" key="2">
    <citation type="submission" date="2023-07" db="EMBL/GenBank/DDBJ databases">
        <authorList>
            <consortium name="Lawrence Berkeley National Laboratory"/>
            <person name="Haridas S."/>
            <person name="Hensen N."/>
            <person name="Bonometti L."/>
            <person name="Westerberg I."/>
            <person name="Brannstrom I.O."/>
            <person name="Guillou S."/>
            <person name="Cros-Aarteil S."/>
            <person name="Calhoun S."/>
            <person name="Kuo A."/>
            <person name="Mondo S."/>
            <person name="Pangilinan J."/>
            <person name="Riley R."/>
            <person name="LaButti K."/>
            <person name="Andreopoulos B."/>
            <person name="Lipzen A."/>
            <person name="Chen C."/>
            <person name="Yanf M."/>
            <person name="Daum C."/>
            <person name="Ng V."/>
            <person name="Clum A."/>
            <person name="Steindorff A."/>
            <person name="Ohm R."/>
            <person name="Martin F."/>
            <person name="Silar P."/>
            <person name="Natvig D."/>
            <person name="Lalanne C."/>
            <person name="Gautier V."/>
            <person name="Ament-velasquez S.L."/>
            <person name="Kruys A."/>
            <person name="Hutchinson M.I."/>
            <person name="Powell A.J."/>
            <person name="Barry K."/>
            <person name="Miller A.N."/>
            <person name="Grigoriev I.V."/>
            <person name="Debuchy R."/>
            <person name="Gladieux P."/>
            <person name="Thoren M.H."/>
            <person name="Johannesson H."/>
        </authorList>
    </citation>
    <scope>NUCLEOTIDE SEQUENCE</scope>
    <source>
        <strain evidence="2">FGSC 1904</strain>
    </source>
</reference>